<evidence type="ECO:0000313" key="9">
    <source>
        <dbReference type="Proteomes" id="UP000661507"/>
    </source>
</evidence>
<gene>
    <name evidence="8" type="ORF">GCM10011320_32780</name>
</gene>
<reference evidence="8" key="2">
    <citation type="submission" date="2020-09" db="EMBL/GenBank/DDBJ databases">
        <authorList>
            <person name="Sun Q."/>
            <person name="Zhou Y."/>
        </authorList>
    </citation>
    <scope>NUCLEOTIDE SEQUENCE</scope>
    <source>
        <strain evidence="8">CGMCC 1.3617</strain>
    </source>
</reference>
<comment type="caution">
    <text evidence="8">The sequence shown here is derived from an EMBL/GenBank/DDBJ whole genome shotgun (WGS) entry which is preliminary data.</text>
</comment>
<name>A0A917KRF9_9PROT</name>
<dbReference type="Gene3D" id="2.30.120.10">
    <property type="match status" value="1"/>
</dbReference>
<proteinExistence type="inferred from homology"/>
<evidence type="ECO:0000256" key="4">
    <source>
        <dbReference type="PIRSR" id="PIRSR001227-1"/>
    </source>
</evidence>
<evidence type="ECO:0000256" key="7">
    <source>
        <dbReference type="SAM" id="Phobius"/>
    </source>
</evidence>
<sequence length="797" mass="84802">MSLILRWSGRAAAGLILLALAAAILLWIAVWWTLPSRAGRVVLPGLTASVDVAFDERGIPHVTAASDTDAWTALGWLHARDRMFQMEAMRRGAAGRLAELTGAPALRLDRYMRVLGLVPRAEADLATLPPTAQRSLEAYAAGVNAWIAARGRFAGPEFVLLGAPEPWRPVDSLLWGKVMGLWLSGNWRTELDRARLGTVLPPDRLEDLWPPDTTAGRPDEPLRPGGSAARPAASGESGESPRLAGLDGLVAQLPIFPVDAPLPASASNAWAATGARSASGAPLLASDPHLGYSAPILWYLARIELPGGRVLAGATAPGVPGIVIGRSEHLAWGFTTTHSDTQDVFVERLAGPDAYQTPDGPRPFIERQEVIRVRWGDPVTMTVRETRHGPVVSDLDAPRGRADGTVLAVAMASLAPRDTAAAGLLALNEAGNIGAARDAARLISSPAQNLMVADTQGGIAMFLTGRVPIRRGGDGSRPVAGWDGAADWDGFVPFDALPHVENPASNLLANANNRVVPPGHAAYLGRDWFGDWRFRRIGEMLAAQPRLTAAAFSAMQDDTVSLFARDILPAVLAASRPDGAGGAAFDLLAAWDGEMAGRRPQPLIFHAMLGRFSRMVLARAGVSEESWRASPEFLRRVLTVPDRGRAWCGETGCGPLLSAALDRTVAELAPIHGTDPSTWRWAAAHQARFEHSLFRFIPGLGSLTRLATPTAGDGETVNRAGLRAEEEGLFGNIHGAGFRGVFDLADPAGAWVVIATGQSGHPMSRHWADQLPSWRDGTLLRLGPIEGEAAGHVRLLP</sequence>
<evidence type="ECO:0000256" key="3">
    <source>
        <dbReference type="ARBA" id="ARBA00023145"/>
    </source>
</evidence>
<dbReference type="PANTHER" id="PTHR34218:SF4">
    <property type="entry name" value="ACYL-HOMOSERINE LACTONE ACYLASE QUIP"/>
    <property type="match status" value="1"/>
</dbReference>
<dbReference type="PANTHER" id="PTHR34218">
    <property type="entry name" value="PEPTIDASE S45 PENICILLIN AMIDASE"/>
    <property type="match status" value="1"/>
</dbReference>
<dbReference type="Proteomes" id="UP000661507">
    <property type="component" value="Unassembled WGS sequence"/>
</dbReference>
<keyword evidence="7" id="KW-1133">Transmembrane helix</keyword>
<feature type="active site" description="Nucleophile" evidence="4">
    <location>
        <position position="267"/>
    </location>
</feature>
<dbReference type="Gene3D" id="1.10.1400.10">
    <property type="match status" value="1"/>
</dbReference>
<evidence type="ECO:0000256" key="5">
    <source>
        <dbReference type="PIRSR" id="PIRSR001227-2"/>
    </source>
</evidence>
<keyword evidence="2" id="KW-0378">Hydrolase</keyword>
<organism evidence="8 9">
    <name type="scientific">Neoroseomonas lacus</name>
    <dbReference type="NCBI Taxonomy" id="287609"/>
    <lineage>
        <taxon>Bacteria</taxon>
        <taxon>Pseudomonadati</taxon>
        <taxon>Pseudomonadota</taxon>
        <taxon>Alphaproteobacteria</taxon>
        <taxon>Acetobacterales</taxon>
        <taxon>Acetobacteraceae</taxon>
        <taxon>Neoroseomonas</taxon>
    </lineage>
</organism>
<dbReference type="InterPro" id="IPR043146">
    <property type="entry name" value="Penicillin_amidase_N_B-knob"/>
</dbReference>
<keyword evidence="3" id="KW-0865">Zymogen</keyword>
<comment type="cofactor">
    <cofactor evidence="5">
        <name>Ca(2+)</name>
        <dbReference type="ChEBI" id="CHEBI:29108"/>
    </cofactor>
    <text evidence="5">Binds 1 Ca(2+) ion per dimer.</text>
</comment>
<keyword evidence="7" id="KW-0472">Membrane</keyword>
<dbReference type="AlphaFoldDB" id="A0A917KRF9"/>
<dbReference type="GO" id="GO:0017000">
    <property type="term" value="P:antibiotic biosynthetic process"/>
    <property type="evidence" value="ECO:0007669"/>
    <property type="project" value="InterPro"/>
</dbReference>
<feature type="transmembrane region" description="Helical" evidence="7">
    <location>
        <begin position="12"/>
        <end position="34"/>
    </location>
</feature>
<dbReference type="RefSeq" id="WP_188968478.1">
    <property type="nucleotide sequence ID" value="NZ_BMKW01000008.1"/>
</dbReference>
<dbReference type="Gene3D" id="3.60.20.10">
    <property type="entry name" value="Glutamine Phosphoribosylpyrophosphate, subunit 1, domain 1"/>
    <property type="match status" value="1"/>
</dbReference>
<comment type="similarity">
    <text evidence="1">Belongs to the peptidase S45 family.</text>
</comment>
<dbReference type="InterPro" id="IPR043147">
    <property type="entry name" value="Penicillin_amidase_A-knob"/>
</dbReference>
<dbReference type="CDD" id="cd03747">
    <property type="entry name" value="Ntn_PGA_like"/>
    <property type="match status" value="1"/>
</dbReference>
<feature type="binding site" evidence="5">
    <location>
        <position position="340"/>
    </location>
    <ligand>
        <name>Ca(2+)</name>
        <dbReference type="ChEBI" id="CHEBI:29108"/>
    </ligand>
</feature>
<dbReference type="PIRSF" id="PIRSF001227">
    <property type="entry name" value="Pen_acylase"/>
    <property type="match status" value="1"/>
</dbReference>
<protein>
    <submittedName>
        <fullName evidence="8">Penicillin amidase</fullName>
    </submittedName>
</protein>
<accession>A0A917KRF9</accession>
<dbReference type="InterPro" id="IPR002692">
    <property type="entry name" value="S45"/>
</dbReference>
<evidence type="ECO:0000256" key="1">
    <source>
        <dbReference type="ARBA" id="ARBA00006586"/>
    </source>
</evidence>
<dbReference type="InterPro" id="IPR029055">
    <property type="entry name" value="Ntn_hydrolases_N"/>
</dbReference>
<dbReference type="Pfam" id="PF01804">
    <property type="entry name" value="Penicil_amidase"/>
    <property type="match status" value="1"/>
</dbReference>
<dbReference type="GO" id="GO:0046872">
    <property type="term" value="F:metal ion binding"/>
    <property type="evidence" value="ECO:0007669"/>
    <property type="project" value="UniProtKB-KW"/>
</dbReference>
<feature type="binding site" evidence="5">
    <location>
        <position position="343"/>
    </location>
    <ligand>
        <name>Ca(2+)</name>
        <dbReference type="ChEBI" id="CHEBI:29108"/>
    </ligand>
</feature>
<keyword evidence="9" id="KW-1185">Reference proteome</keyword>
<feature type="region of interest" description="Disordered" evidence="6">
    <location>
        <begin position="202"/>
        <end position="241"/>
    </location>
</feature>
<evidence type="ECO:0000313" key="8">
    <source>
        <dbReference type="EMBL" id="GGJ22984.1"/>
    </source>
</evidence>
<dbReference type="EMBL" id="BMKW01000008">
    <property type="protein sequence ID" value="GGJ22984.1"/>
    <property type="molecule type" value="Genomic_DNA"/>
</dbReference>
<feature type="compositionally biased region" description="Low complexity" evidence="6">
    <location>
        <begin position="223"/>
        <end position="240"/>
    </location>
</feature>
<dbReference type="GO" id="GO:0016811">
    <property type="term" value="F:hydrolase activity, acting on carbon-nitrogen (but not peptide) bonds, in linear amides"/>
    <property type="evidence" value="ECO:0007669"/>
    <property type="project" value="InterPro"/>
</dbReference>
<dbReference type="SUPFAM" id="SSF56235">
    <property type="entry name" value="N-terminal nucleophile aminohydrolases (Ntn hydrolases)"/>
    <property type="match status" value="1"/>
</dbReference>
<dbReference type="InterPro" id="IPR014395">
    <property type="entry name" value="Pen/GL7ACA/AHL_acylase"/>
</dbReference>
<keyword evidence="7" id="KW-0812">Transmembrane</keyword>
<evidence type="ECO:0000256" key="2">
    <source>
        <dbReference type="ARBA" id="ARBA00022801"/>
    </source>
</evidence>
<dbReference type="Gene3D" id="1.10.439.10">
    <property type="entry name" value="Penicillin Amidohydrolase, domain 1"/>
    <property type="match status" value="1"/>
</dbReference>
<keyword evidence="5" id="KW-0479">Metal-binding</keyword>
<reference evidence="8" key="1">
    <citation type="journal article" date="2014" name="Int. J. Syst. Evol. Microbiol.">
        <title>Complete genome sequence of Corynebacterium casei LMG S-19264T (=DSM 44701T), isolated from a smear-ripened cheese.</title>
        <authorList>
            <consortium name="US DOE Joint Genome Institute (JGI-PGF)"/>
            <person name="Walter F."/>
            <person name="Albersmeier A."/>
            <person name="Kalinowski J."/>
            <person name="Ruckert C."/>
        </authorList>
    </citation>
    <scope>NUCLEOTIDE SEQUENCE</scope>
    <source>
        <strain evidence="8">CGMCC 1.3617</strain>
    </source>
</reference>
<dbReference type="InterPro" id="IPR023343">
    <property type="entry name" value="Penicillin_amidase_dom1"/>
</dbReference>
<feature type="binding site" evidence="5">
    <location>
        <position position="190"/>
    </location>
    <ligand>
        <name>Ca(2+)</name>
        <dbReference type="ChEBI" id="CHEBI:29108"/>
    </ligand>
</feature>
<evidence type="ECO:0000256" key="6">
    <source>
        <dbReference type="SAM" id="MobiDB-lite"/>
    </source>
</evidence>
<keyword evidence="5" id="KW-0106">Calcium</keyword>